<dbReference type="AlphaFoldDB" id="X0XHJ0"/>
<organism evidence="1">
    <name type="scientific">marine sediment metagenome</name>
    <dbReference type="NCBI Taxonomy" id="412755"/>
    <lineage>
        <taxon>unclassified sequences</taxon>
        <taxon>metagenomes</taxon>
        <taxon>ecological metagenomes</taxon>
    </lineage>
</organism>
<gene>
    <name evidence="1" type="ORF">S01H1_57164</name>
</gene>
<reference evidence="1" key="1">
    <citation type="journal article" date="2014" name="Front. Microbiol.">
        <title>High frequency of phylogenetically diverse reductive dehalogenase-homologous genes in deep subseafloor sedimentary metagenomes.</title>
        <authorList>
            <person name="Kawai M."/>
            <person name="Futagami T."/>
            <person name="Toyoda A."/>
            <person name="Takaki Y."/>
            <person name="Nishi S."/>
            <person name="Hori S."/>
            <person name="Arai W."/>
            <person name="Tsubouchi T."/>
            <person name="Morono Y."/>
            <person name="Uchiyama I."/>
            <person name="Ito T."/>
            <person name="Fujiyama A."/>
            <person name="Inagaki F."/>
            <person name="Takami H."/>
        </authorList>
    </citation>
    <scope>NUCLEOTIDE SEQUENCE</scope>
    <source>
        <strain evidence="1">Expedition CK06-06</strain>
    </source>
</reference>
<evidence type="ECO:0000313" key="1">
    <source>
        <dbReference type="EMBL" id="GAG24411.1"/>
    </source>
</evidence>
<protein>
    <submittedName>
        <fullName evidence="1">Uncharacterized protein</fullName>
    </submittedName>
</protein>
<dbReference type="EMBL" id="BARS01037269">
    <property type="protein sequence ID" value="GAG24411.1"/>
    <property type="molecule type" value="Genomic_DNA"/>
</dbReference>
<sequence length="84" mass="9827">MTSDLEMTRRLARYMLEIPKKKLANEICKEMSEGGLERLTRKGRTKYYAAAQAIIVMLRARVEHFGPETQDLYKEDEEVLYPSD</sequence>
<proteinExistence type="predicted"/>
<accession>X0XHJ0</accession>
<comment type="caution">
    <text evidence="1">The sequence shown here is derived from an EMBL/GenBank/DDBJ whole genome shotgun (WGS) entry which is preliminary data.</text>
</comment>
<name>X0XHJ0_9ZZZZ</name>